<dbReference type="InterPro" id="IPR005545">
    <property type="entry name" value="YCII"/>
</dbReference>
<keyword evidence="4" id="KW-1185">Reference proteome</keyword>
<dbReference type="AlphaFoldDB" id="A0A7Y9LC44"/>
<feature type="domain" description="YCII-related" evidence="2">
    <location>
        <begin position="4"/>
        <end position="111"/>
    </location>
</feature>
<dbReference type="EMBL" id="JACCBU010000001">
    <property type="protein sequence ID" value="NYE71488.1"/>
    <property type="molecule type" value="Genomic_DNA"/>
</dbReference>
<evidence type="ECO:0000256" key="1">
    <source>
        <dbReference type="ARBA" id="ARBA00007689"/>
    </source>
</evidence>
<dbReference type="InterPro" id="IPR011008">
    <property type="entry name" value="Dimeric_a/b-barrel"/>
</dbReference>
<dbReference type="Proteomes" id="UP000569914">
    <property type="component" value="Unassembled WGS sequence"/>
</dbReference>
<dbReference type="SUPFAM" id="SSF54909">
    <property type="entry name" value="Dimeric alpha+beta barrel"/>
    <property type="match status" value="1"/>
</dbReference>
<gene>
    <name evidence="3" type="ORF">BKA15_002817</name>
</gene>
<evidence type="ECO:0000313" key="3">
    <source>
        <dbReference type="EMBL" id="NYE71488.1"/>
    </source>
</evidence>
<accession>A0A7Y9LC44</accession>
<organism evidence="3 4">
    <name type="scientific">Microlunatus parietis</name>
    <dbReference type="NCBI Taxonomy" id="682979"/>
    <lineage>
        <taxon>Bacteria</taxon>
        <taxon>Bacillati</taxon>
        <taxon>Actinomycetota</taxon>
        <taxon>Actinomycetes</taxon>
        <taxon>Propionibacteriales</taxon>
        <taxon>Propionibacteriaceae</taxon>
        <taxon>Microlunatus</taxon>
    </lineage>
</organism>
<sequence length="135" mass="14371">MRYTLLLHYPEPNDEELSPEAMAEGQREFTAYAAALQAAGVLIGAEVLQPSVNTTTLTAVDGTLRVQDGPFADTKEQLGGTFVIDVPDLDAAIEWARQAPSISWGSVEIRPGATHTVDGVWTPNHGVAPGNCPTQ</sequence>
<dbReference type="Pfam" id="PF03795">
    <property type="entry name" value="YCII"/>
    <property type="match status" value="1"/>
</dbReference>
<name>A0A7Y9LC44_9ACTN</name>
<proteinExistence type="inferred from homology"/>
<reference evidence="3 4" key="1">
    <citation type="submission" date="2020-07" db="EMBL/GenBank/DDBJ databases">
        <title>Sequencing the genomes of 1000 actinobacteria strains.</title>
        <authorList>
            <person name="Klenk H.-P."/>
        </authorList>
    </citation>
    <scope>NUCLEOTIDE SEQUENCE [LARGE SCALE GENOMIC DNA]</scope>
    <source>
        <strain evidence="3 4">DSM 22083</strain>
    </source>
</reference>
<dbReference type="Gene3D" id="3.30.70.1060">
    <property type="entry name" value="Dimeric alpha+beta barrel"/>
    <property type="match status" value="1"/>
</dbReference>
<protein>
    <recommendedName>
        <fullName evidence="2">YCII-related domain-containing protein</fullName>
    </recommendedName>
</protein>
<comment type="caution">
    <text evidence="3">The sequence shown here is derived from an EMBL/GenBank/DDBJ whole genome shotgun (WGS) entry which is preliminary data.</text>
</comment>
<evidence type="ECO:0000259" key="2">
    <source>
        <dbReference type="Pfam" id="PF03795"/>
    </source>
</evidence>
<dbReference type="PANTHER" id="PTHR35174:SF3">
    <property type="entry name" value="BLL7171 PROTEIN"/>
    <property type="match status" value="1"/>
</dbReference>
<comment type="similarity">
    <text evidence="1">Belongs to the YciI family.</text>
</comment>
<evidence type="ECO:0000313" key="4">
    <source>
        <dbReference type="Proteomes" id="UP000569914"/>
    </source>
</evidence>
<dbReference type="PANTHER" id="PTHR35174">
    <property type="entry name" value="BLL7171 PROTEIN-RELATED"/>
    <property type="match status" value="1"/>
</dbReference>